<accession>A0AAD8I421</accession>
<evidence type="ECO:0000256" key="9">
    <source>
        <dbReference type="SAM" id="MobiDB-lite"/>
    </source>
</evidence>
<evidence type="ECO:0000313" key="13">
    <source>
        <dbReference type="Proteomes" id="UP001237642"/>
    </source>
</evidence>
<evidence type="ECO:0000256" key="6">
    <source>
        <dbReference type="ARBA" id="ARBA00022989"/>
    </source>
</evidence>
<dbReference type="PRINTS" id="PR00019">
    <property type="entry name" value="LEURICHRPT"/>
</dbReference>
<evidence type="ECO:0000256" key="8">
    <source>
        <dbReference type="ARBA" id="ARBA00023180"/>
    </source>
</evidence>
<dbReference type="InterPro" id="IPR032675">
    <property type="entry name" value="LRR_dom_sf"/>
</dbReference>
<dbReference type="InterPro" id="IPR001611">
    <property type="entry name" value="Leu-rich_rpt"/>
</dbReference>
<keyword evidence="8" id="KW-0325">Glycoprotein</keyword>
<name>A0AAD8I421_9APIA</name>
<proteinExistence type="predicted"/>
<gene>
    <name evidence="12" type="ORF">POM88_025320</name>
</gene>
<dbReference type="Pfam" id="PF00560">
    <property type="entry name" value="LRR_1"/>
    <property type="match status" value="1"/>
</dbReference>
<evidence type="ECO:0000313" key="12">
    <source>
        <dbReference type="EMBL" id="KAK1378576.1"/>
    </source>
</evidence>
<keyword evidence="5" id="KW-0677">Repeat</keyword>
<protein>
    <submittedName>
        <fullName evidence="12">Receptor-like protein 51</fullName>
    </submittedName>
</protein>
<reference evidence="12" key="1">
    <citation type="submission" date="2023-02" db="EMBL/GenBank/DDBJ databases">
        <title>Genome of toxic invasive species Heracleum sosnowskyi carries increased number of genes despite the absence of recent whole-genome duplications.</title>
        <authorList>
            <person name="Schelkunov M."/>
            <person name="Shtratnikova V."/>
            <person name="Makarenko M."/>
            <person name="Klepikova A."/>
            <person name="Omelchenko D."/>
            <person name="Novikova G."/>
            <person name="Obukhova E."/>
            <person name="Bogdanov V."/>
            <person name="Penin A."/>
            <person name="Logacheva M."/>
        </authorList>
    </citation>
    <scope>NUCLEOTIDE SEQUENCE</scope>
    <source>
        <strain evidence="12">Hsosn_3</strain>
        <tissue evidence="12">Leaf</tissue>
    </source>
</reference>
<feature type="chain" id="PRO_5042278546" evidence="11">
    <location>
        <begin position="26"/>
        <end position="409"/>
    </location>
</feature>
<dbReference type="GO" id="GO:0009791">
    <property type="term" value="P:post-embryonic development"/>
    <property type="evidence" value="ECO:0007669"/>
    <property type="project" value="UniProtKB-ARBA"/>
</dbReference>
<evidence type="ECO:0000256" key="3">
    <source>
        <dbReference type="ARBA" id="ARBA00022692"/>
    </source>
</evidence>
<reference evidence="12" key="2">
    <citation type="submission" date="2023-05" db="EMBL/GenBank/DDBJ databases">
        <authorList>
            <person name="Schelkunov M.I."/>
        </authorList>
    </citation>
    <scope>NUCLEOTIDE SEQUENCE</scope>
    <source>
        <strain evidence="12">Hsosn_3</strain>
        <tissue evidence="12">Leaf</tissue>
    </source>
</reference>
<dbReference type="Gene3D" id="3.80.10.10">
    <property type="entry name" value="Ribonuclease Inhibitor"/>
    <property type="match status" value="2"/>
</dbReference>
<evidence type="ECO:0000256" key="10">
    <source>
        <dbReference type="SAM" id="Phobius"/>
    </source>
</evidence>
<keyword evidence="6 10" id="KW-1133">Transmembrane helix</keyword>
<evidence type="ECO:0000256" key="4">
    <source>
        <dbReference type="ARBA" id="ARBA00022729"/>
    </source>
</evidence>
<keyword evidence="4 11" id="KW-0732">Signal</keyword>
<dbReference type="Proteomes" id="UP001237642">
    <property type="component" value="Unassembled WGS sequence"/>
</dbReference>
<dbReference type="PANTHER" id="PTHR48064">
    <property type="entry name" value="OS01G0750400 PROTEIN"/>
    <property type="match status" value="1"/>
</dbReference>
<evidence type="ECO:0000256" key="5">
    <source>
        <dbReference type="ARBA" id="ARBA00022737"/>
    </source>
</evidence>
<dbReference type="InterPro" id="IPR053038">
    <property type="entry name" value="RLP_Defense"/>
</dbReference>
<dbReference type="GO" id="GO:0016020">
    <property type="term" value="C:membrane"/>
    <property type="evidence" value="ECO:0007669"/>
    <property type="project" value="UniProtKB-SubCell"/>
</dbReference>
<keyword evidence="7 10" id="KW-0472">Membrane</keyword>
<evidence type="ECO:0000256" key="11">
    <source>
        <dbReference type="SAM" id="SignalP"/>
    </source>
</evidence>
<keyword evidence="2" id="KW-0433">Leucine-rich repeat</keyword>
<comment type="caution">
    <text evidence="12">The sequence shown here is derived from an EMBL/GenBank/DDBJ whole genome shotgun (WGS) entry which is preliminary data.</text>
</comment>
<dbReference type="EMBL" id="JAUIZM010000006">
    <property type="protein sequence ID" value="KAK1378576.1"/>
    <property type="molecule type" value="Genomic_DNA"/>
</dbReference>
<keyword evidence="3 10" id="KW-0812">Transmembrane</keyword>
<feature type="signal peptide" evidence="11">
    <location>
        <begin position="1"/>
        <end position="25"/>
    </location>
</feature>
<sequence>MEPTQQCLLILALILLSTTTPTSHSSSTTLDPKQLKALQSLNIPTTTDPCTTTTCDNSSPFRHLLTLNLSNCPHHLQISTTALKSLFSLTSLSILDCPALPLPHFPPQLSTNLRSFSAINSLTKLSGVFLSHLTTLTTLTISNTTINSSHPSIILNPMKSLNFLTITQAKLNGFLPKHWHINLTYIDLSHNSLYGKIPTSLTRLENLQVLNLSSNGITGIIPHSIGDLLALQNLSLSSNSLSGTVPETILAMPELVHLDLGSNQLNGTVPTFISEMKNLKYLNLEYNKFHGVMPFNESTIKKFIVFKISGNNNLCYNQTTISSKLRLGIAPCDKYGLPIPPPPAKDSVSDGSTSRRSSKDEDDDDGDVKSDPDMNDHKGPSKVVLGVAIGLSSIVFLIVFLVLLSKWCG</sequence>
<feature type="compositionally biased region" description="Basic and acidic residues" evidence="9">
    <location>
        <begin position="367"/>
        <end position="377"/>
    </location>
</feature>
<comment type="subcellular location">
    <subcellularLocation>
        <location evidence="1">Membrane</location>
        <topology evidence="1">Single-pass membrane protein</topology>
    </subcellularLocation>
</comment>
<dbReference type="GO" id="GO:0006952">
    <property type="term" value="P:defense response"/>
    <property type="evidence" value="ECO:0007669"/>
    <property type="project" value="UniProtKB-ARBA"/>
</dbReference>
<dbReference type="PANTHER" id="PTHR48064:SF1">
    <property type="entry name" value="RECEPTOR-LIKE PROTEIN 51-RELATED"/>
    <property type="match status" value="1"/>
</dbReference>
<dbReference type="AlphaFoldDB" id="A0AAD8I421"/>
<feature type="region of interest" description="Disordered" evidence="9">
    <location>
        <begin position="339"/>
        <end position="377"/>
    </location>
</feature>
<dbReference type="Pfam" id="PF13855">
    <property type="entry name" value="LRR_8"/>
    <property type="match status" value="1"/>
</dbReference>
<evidence type="ECO:0000256" key="2">
    <source>
        <dbReference type="ARBA" id="ARBA00022614"/>
    </source>
</evidence>
<dbReference type="SUPFAM" id="SSF52058">
    <property type="entry name" value="L domain-like"/>
    <property type="match status" value="1"/>
</dbReference>
<keyword evidence="13" id="KW-1185">Reference proteome</keyword>
<organism evidence="12 13">
    <name type="scientific">Heracleum sosnowskyi</name>
    <dbReference type="NCBI Taxonomy" id="360622"/>
    <lineage>
        <taxon>Eukaryota</taxon>
        <taxon>Viridiplantae</taxon>
        <taxon>Streptophyta</taxon>
        <taxon>Embryophyta</taxon>
        <taxon>Tracheophyta</taxon>
        <taxon>Spermatophyta</taxon>
        <taxon>Magnoliopsida</taxon>
        <taxon>eudicotyledons</taxon>
        <taxon>Gunneridae</taxon>
        <taxon>Pentapetalae</taxon>
        <taxon>asterids</taxon>
        <taxon>campanulids</taxon>
        <taxon>Apiales</taxon>
        <taxon>Apiaceae</taxon>
        <taxon>Apioideae</taxon>
        <taxon>apioid superclade</taxon>
        <taxon>Tordylieae</taxon>
        <taxon>Tordyliinae</taxon>
        <taxon>Heracleum</taxon>
    </lineage>
</organism>
<evidence type="ECO:0000256" key="1">
    <source>
        <dbReference type="ARBA" id="ARBA00004167"/>
    </source>
</evidence>
<keyword evidence="12" id="KW-0675">Receptor</keyword>
<dbReference type="GO" id="GO:0051707">
    <property type="term" value="P:response to other organism"/>
    <property type="evidence" value="ECO:0007669"/>
    <property type="project" value="UniProtKB-ARBA"/>
</dbReference>
<feature type="transmembrane region" description="Helical" evidence="10">
    <location>
        <begin position="383"/>
        <end position="404"/>
    </location>
</feature>
<dbReference type="FunFam" id="3.80.10.10:FF:000453">
    <property type="entry name" value="Leucine-rich receptor-like protein kinase family protein"/>
    <property type="match status" value="1"/>
</dbReference>
<evidence type="ECO:0000256" key="7">
    <source>
        <dbReference type="ARBA" id="ARBA00023136"/>
    </source>
</evidence>